<feature type="domain" description="C2H2-type" evidence="6">
    <location>
        <begin position="89"/>
        <end position="116"/>
    </location>
</feature>
<feature type="domain" description="C2H2-type" evidence="6">
    <location>
        <begin position="439"/>
        <end position="466"/>
    </location>
</feature>
<evidence type="ECO:0000256" key="2">
    <source>
        <dbReference type="ARBA" id="ARBA00022737"/>
    </source>
</evidence>
<dbReference type="AlphaFoldDB" id="W8CBW6"/>
<feature type="domain" description="C2H2-type" evidence="6">
    <location>
        <begin position="383"/>
        <end position="410"/>
    </location>
</feature>
<keyword evidence="3 5" id="KW-0863">Zinc-finger</keyword>
<reference evidence="7" key="2">
    <citation type="journal article" date="2014" name="BMC Genomics">
        <title>A genomic perspective to assessing quality of mass-reared SIT flies used in Mediterranean fruit fly (Ceratitis capitata) eradication in California.</title>
        <authorList>
            <person name="Calla B."/>
            <person name="Hall B."/>
            <person name="Hou S."/>
            <person name="Geib S.M."/>
        </authorList>
    </citation>
    <scope>NUCLEOTIDE SEQUENCE</scope>
</reference>
<dbReference type="InterPro" id="IPR036236">
    <property type="entry name" value="Znf_C2H2_sf"/>
</dbReference>
<dbReference type="Gene3D" id="3.30.160.60">
    <property type="entry name" value="Classic Zinc Finger"/>
    <property type="match status" value="7"/>
</dbReference>
<dbReference type="PROSITE" id="PS00028">
    <property type="entry name" value="ZINC_FINGER_C2H2_1"/>
    <property type="match status" value="9"/>
</dbReference>
<dbReference type="PROSITE" id="PS50157">
    <property type="entry name" value="ZINC_FINGER_C2H2_2"/>
    <property type="match status" value="8"/>
</dbReference>
<evidence type="ECO:0000259" key="6">
    <source>
        <dbReference type="PROSITE" id="PS50157"/>
    </source>
</evidence>
<dbReference type="GO" id="GO:0005634">
    <property type="term" value="C:nucleus"/>
    <property type="evidence" value="ECO:0007669"/>
    <property type="project" value="TreeGrafter"/>
</dbReference>
<feature type="domain" description="C2H2-type" evidence="6">
    <location>
        <begin position="325"/>
        <end position="353"/>
    </location>
</feature>
<dbReference type="Pfam" id="PF13912">
    <property type="entry name" value="zf-C2H2_6"/>
    <property type="match status" value="1"/>
</dbReference>
<name>W8CBW6_CERCA</name>
<dbReference type="Pfam" id="PF00096">
    <property type="entry name" value="zf-C2H2"/>
    <property type="match status" value="3"/>
</dbReference>
<accession>W8CBW6</accession>
<dbReference type="OrthoDB" id="10039931at2759"/>
<reference evidence="7" key="1">
    <citation type="submission" date="2013-07" db="EMBL/GenBank/DDBJ databases">
        <authorList>
            <person name="Geib S."/>
        </authorList>
    </citation>
    <scope>NUCLEOTIDE SEQUENCE</scope>
</reference>
<dbReference type="PANTHER" id="PTHR24379:SF121">
    <property type="entry name" value="C2H2-TYPE DOMAIN-CONTAINING PROTEIN"/>
    <property type="match status" value="1"/>
</dbReference>
<protein>
    <submittedName>
        <fullName evidence="7">Zinc finger protein 600</fullName>
    </submittedName>
</protein>
<dbReference type="EMBL" id="GAMC01004441">
    <property type="protein sequence ID" value="JAC02115.1"/>
    <property type="molecule type" value="mRNA"/>
</dbReference>
<dbReference type="GO" id="GO:0000981">
    <property type="term" value="F:DNA-binding transcription factor activity, RNA polymerase II-specific"/>
    <property type="evidence" value="ECO:0007669"/>
    <property type="project" value="TreeGrafter"/>
</dbReference>
<evidence type="ECO:0000256" key="3">
    <source>
        <dbReference type="ARBA" id="ARBA00022771"/>
    </source>
</evidence>
<feature type="domain" description="C2H2-type" evidence="6">
    <location>
        <begin position="113"/>
        <end position="141"/>
    </location>
</feature>
<organism evidence="7">
    <name type="scientific">Ceratitis capitata</name>
    <name type="common">Mediterranean fruit fly</name>
    <name type="synonym">Tephritis capitata</name>
    <dbReference type="NCBI Taxonomy" id="7213"/>
    <lineage>
        <taxon>Eukaryota</taxon>
        <taxon>Metazoa</taxon>
        <taxon>Ecdysozoa</taxon>
        <taxon>Arthropoda</taxon>
        <taxon>Hexapoda</taxon>
        <taxon>Insecta</taxon>
        <taxon>Pterygota</taxon>
        <taxon>Neoptera</taxon>
        <taxon>Endopterygota</taxon>
        <taxon>Diptera</taxon>
        <taxon>Brachycera</taxon>
        <taxon>Muscomorpha</taxon>
        <taxon>Tephritoidea</taxon>
        <taxon>Tephritidae</taxon>
        <taxon>Ceratitis</taxon>
        <taxon>Ceratitis</taxon>
    </lineage>
</organism>
<feature type="domain" description="C2H2-type" evidence="6">
    <location>
        <begin position="411"/>
        <end position="438"/>
    </location>
</feature>
<dbReference type="SUPFAM" id="SSF57667">
    <property type="entry name" value="beta-beta-alpha zinc fingers"/>
    <property type="match status" value="4"/>
</dbReference>
<keyword evidence="1" id="KW-0479">Metal-binding</keyword>
<dbReference type="FunFam" id="3.30.160.60:FF:000072">
    <property type="entry name" value="zinc finger protein 143 isoform X1"/>
    <property type="match status" value="1"/>
</dbReference>
<evidence type="ECO:0000256" key="5">
    <source>
        <dbReference type="PROSITE-ProRule" id="PRU00042"/>
    </source>
</evidence>
<dbReference type="GO" id="GO:0008270">
    <property type="term" value="F:zinc ion binding"/>
    <property type="evidence" value="ECO:0007669"/>
    <property type="project" value="UniProtKB-KW"/>
</dbReference>
<keyword evidence="2" id="KW-0677">Repeat</keyword>
<dbReference type="PANTHER" id="PTHR24379">
    <property type="entry name" value="KRAB AND ZINC FINGER DOMAIN-CONTAINING"/>
    <property type="match status" value="1"/>
</dbReference>
<evidence type="ECO:0000256" key="1">
    <source>
        <dbReference type="ARBA" id="ARBA00022723"/>
    </source>
</evidence>
<dbReference type="InterPro" id="IPR013087">
    <property type="entry name" value="Znf_C2H2_type"/>
</dbReference>
<feature type="domain" description="C2H2-type" evidence="6">
    <location>
        <begin position="466"/>
        <end position="493"/>
    </location>
</feature>
<proteinExistence type="evidence at transcript level"/>
<keyword evidence="4" id="KW-0862">Zinc</keyword>
<dbReference type="SMART" id="SM00355">
    <property type="entry name" value="ZnF_C2H2"/>
    <property type="match status" value="11"/>
</dbReference>
<evidence type="ECO:0000256" key="4">
    <source>
        <dbReference type="ARBA" id="ARBA00022833"/>
    </source>
</evidence>
<evidence type="ECO:0000313" key="7">
    <source>
        <dbReference type="EMBL" id="JAC02115.1"/>
    </source>
</evidence>
<dbReference type="GO" id="GO:0000977">
    <property type="term" value="F:RNA polymerase II transcription regulatory region sequence-specific DNA binding"/>
    <property type="evidence" value="ECO:0007669"/>
    <property type="project" value="TreeGrafter"/>
</dbReference>
<feature type="domain" description="C2H2-type" evidence="6">
    <location>
        <begin position="11"/>
        <end position="39"/>
    </location>
</feature>
<sequence>MYVLNCTLAAIICISCSKVFDMPDELRIHKKLVHDTDSPVLCDFCKDKPIMPRSEIRTHFKEHHSSRYFKYFPRIRITRAIGSGEPTTYKCKYCWNIFTTAFELEDHVKTHIFKCPFCSKNFSRIRTYYNHVKRLHNCSASSYPPTPFVVYGPDAEDEKPIYCKACNKTYLRLGSYNRHIKQKHRKRSLTHETDKIDLDKVQEKTIDDLQPVELLSSQLQIESIFHSPEQSQVYVEKLPEIISEEKLSEYQHCPNKIEETYDVTHTDAGEYTEQLQELDYDPNEDEMTCTVLGEEENLNKSFERQKKSIIRKKANRSKQKKKNEYLCSFCPQVLSSRTTLEMHENIKHLNVKTQEECPICKKKLKPSYISTHIQMVHNEERNYVCDICEDSYKTKNQLKRHKMLHDKDSGLPCTVCDKKFTERADLNVHMRLHTGELPYACHICDRRFRIKVRLTYHLQHHANIKKKCKICDKEFKNGTSLRKHSYEHTGNFPYTCTNCDYRHVNREYFCKHMLNKHGKVMSADELFAMFKANTGRNPYVKKAEDLENMNINS</sequence>
<gene>
    <name evidence="7" type="primary">ZN600</name>
</gene>